<keyword evidence="5" id="KW-1185">Reference proteome</keyword>
<evidence type="ECO:0000256" key="1">
    <source>
        <dbReference type="ARBA" id="ARBA00022729"/>
    </source>
</evidence>
<dbReference type="SMART" id="SM00079">
    <property type="entry name" value="PBPe"/>
    <property type="match status" value="1"/>
</dbReference>
<dbReference type="SUPFAM" id="SSF53850">
    <property type="entry name" value="Periplasmic binding protein-like II"/>
    <property type="match status" value="1"/>
</dbReference>
<dbReference type="PANTHER" id="PTHR35936">
    <property type="entry name" value="MEMBRANE-BOUND LYTIC MUREIN TRANSGLYCOSYLASE F"/>
    <property type="match status" value="1"/>
</dbReference>
<evidence type="ECO:0000259" key="3">
    <source>
        <dbReference type="SMART" id="SM00079"/>
    </source>
</evidence>
<gene>
    <name evidence="4" type="ORF">ACFL27_18915</name>
</gene>
<dbReference type="Proteomes" id="UP001594351">
    <property type="component" value="Unassembled WGS sequence"/>
</dbReference>
<dbReference type="Gene3D" id="3.40.190.10">
    <property type="entry name" value="Periplasmic binding protein-like II"/>
    <property type="match status" value="2"/>
</dbReference>
<organism evidence="4 5">
    <name type="scientific">candidate division CSSED10-310 bacterium</name>
    <dbReference type="NCBI Taxonomy" id="2855610"/>
    <lineage>
        <taxon>Bacteria</taxon>
        <taxon>Bacteria division CSSED10-310</taxon>
    </lineage>
</organism>
<dbReference type="InterPro" id="IPR001320">
    <property type="entry name" value="Iontro_rcpt_C"/>
</dbReference>
<feature type="domain" description="Ionotropic glutamate receptor C-terminal" evidence="3">
    <location>
        <begin position="40"/>
        <end position="270"/>
    </location>
</feature>
<evidence type="ECO:0000259" key="2">
    <source>
        <dbReference type="SMART" id="SM00062"/>
    </source>
</evidence>
<dbReference type="PANTHER" id="PTHR35936:SF17">
    <property type="entry name" value="ARGININE-BINDING EXTRACELLULAR PROTEIN ARTP"/>
    <property type="match status" value="1"/>
</dbReference>
<evidence type="ECO:0000313" key="5">
    <source>
        <dbReference type="Proteomes" id="UP001594351"/>
    </source>
</evidence>
<reference evidence="4 5" key="1">
    <citation type="submission" date="2024-09" db="EMBL/GenBank/DDBJ databases">
        <title>Laminarin stimulates single cell rates of sulfate reduction while oxygen inhibits transcriptomic activity in coastal marine sediment.</title>
        <authorList>
            <person name="Lindsay M."/>
            <person name="Orcutt B."/>
            <person name="Emerson D."/>
            <person name="Stepanauskas R."/>
            <person name="D'Angelo T."/>
        </authorList>
    </citation>
    <scope>NUCLEOTIDE SEQUENCE [LARGE SCALE GENOMIC DNA]</scope>
    <source>
        <strain evidence="4">SAG AM-311-K15</strain>
    </source>
</reference>
<dbReference type="Pfam" id="PF00497">
    <property type="entry name" value="SBP_bac_3"/>
    <property type="match status" value="1"/>
</dbReference>
<name>A0ABV6Z1H2_UNCC1</name>
<accession>A0ABV6Z1H2</accession>
<feature type="domain" description="Solute-binding protein family 3/N-terminal" evidence="2">
    <location>
        <begin position="40"/>
        <end position="275"/>
    </location>
</feature>
<dbReference type="InterPro" id="IPR001638">
    <property type="entry name" value="Solute-binding_3/MltF_N"/>
</dbReference>
<protein>
    <submittedName>
        <fullName evidence="4">Substrate-binding periplasmic protein</fullName>
    </submittedName>
</protein>
<keyword evidence="1" id="KW-0732">Signal</keyword>
<proteinExistence type="predicted"/>
<dbReference type="SMART" id="SM00062">
    <property type="entry name" value="PBPb"/>
    <property type="match status" value="1"/>
</dbReference>
<evidence type="ECO:0000313" key="4">
    <source>
        <dbReference type="EMBL" id="MFC1852273.1"/>
    </source>
</evidence>
<sequence length="275" mass="31285">MDGKRISWLVLCCLLLFPMTGLSKECKFTLVYQGIMEKKEIRVGISKDYPPLNFEAGKKGLEVEMANLMGTFLGVAVKLVPLDVKDYVNAIAEKKVDIVMAGLSRNLVRAKTIWFSTPYLSATPAVLAKKHRLPQTQFGEEFEQAPITTIWDLRRLTSFTFAVKKGSSYENLLADKFPDMPKVFVTSNEEGLKLLKEGKVHGFVHDSLYLQYLFSTRAQYKGTYTLLKGGRQVEEICVGLPFGDIILKNQIDLFVQELLRQGQIDEWLERFNLEE</sequence>
<comment type="caution">
    <text evidence="4">The sequence shown here is derived from an EMBL/GenBank/DDBJ whole genome shotgun (WGS) entry which is preliminary data.</text>
</comment>
<dbReference type="EMBL" id="JBHPBY010000291">
    <property type="protein sequence ID" value="MFC1852273.1"/>
    <property type="molecule type" value="Genomic_DNA"/>
</dbReference>